<dbReference type="GO" id="GO:0016887">
    <property type="term" value="F:ATP hydrolysis activity"/>
    <property type="evidence" value="ECO:0007669"/>
    <property type="project" value="InterPro"/>
</dbReference>
<dbReference type="SMART" id="SM00382">
    <property type="entry name" value="AAA"/>
    <property type="match status" value="1"/>
</dbReference>
<dbReference type="Proteomes" id="UP000037688">
    <property type="component" value="Unassembled WGS sequence"/>
</dbReference>
<proteinExistence type="predicted"/>
<evidence type="ECO:0000313" key="3">
    <source>
        <dbReference type="Proteomes" id="UP000037688"/>
    </source>
</evidence>
<name>A0A0M9BQ27_9BACL</name>
<dbReference type="PATRIC" id="fig|1705561.3.peg.1823"/>
<dbReference type="InterPro" id="IPR003593">
    <property type="entry name" value="AAA+_ATPase"/>
</dbReference>
<dbReference type="AlphaFoldDB" id="A0A0M9BQ27"/>
<evidence type="ECO:0000259" key="1">
    <source>
        <dbReference type="SMART" id="SM00382"/>
    </source>
</evidence>
<dbReference type="InterPro" id="IPR049945">
    <property type="entry name" value="AAA_22"/>
</dbReference>
<dbReference type="OrthoDB" id="8903747at2"/>
<keyword evidence="3" id="KW-1185">Reference proteome</keyword>
<accession>A0A0M9BQ27</accession>
<evidence type="ECO:0000313" key="2">
    <source>
        <dbReference type="EMBL" id="KOY16703.1"/>
    </source>
</evidence>
<comment type="caution">
    <text evidence="2">The sequence shown here is derived from an EMBL/GenBank/DDBJ whole genome shotgun (WGS) entry which is preliminary data.</text>
</comment>
<dbReference type="InterPro" id="IPR027417">
    <property type="entry name" value="P-loop_NTPase"/>
</dbReference>
<dbReference type="Gene3D" id="3.40.50.300">
    <property type="entry name" value="P-loop containing nucleotide triphosphate hydrolases"/>
    <property type="match status" value="1"/>
</dbReference>
<dbReference type="SUPFAM" id="SSF52540">
    <property type="entry name" value="P-loop containing nucleoside triphosphate hydrolases"/>
    <property type="match status" value="1"/>
</dbReference>
<organism evidence="2 3">
    <name type="scientific">Paenibacillus xylanivorans</name>
    <dbReference type="NCBI Taxonomy" id="1705561"/>
    <lineage>
        <taxon>Bacteria</taxon>
        <taxon>Bacillati</taxon>
        <taxon>Bacillota</taxon>
        <taxon>Bacilli</taxon>
        <taxon>Bacillales</taxon>
        <taxon>Paenibacillaceae</taxon>
        <taxon>Paenibacillus</taxon>
    </lineage>
</organism>
<feature type="domain" description="AAA+ ATPase" evidence="1">
    <location>
        <begin position="39"/>
        <end position="209"/>
    </location>
</feature>
<gene>
    <name evidence="2" type="ORF">AMS66_09875</name>
</gene>
<sequence length="328" mass="38388">MDKQLIAIGTHPIEVGHYMLPTKEVLRLMENLKKIVTNRLPGMIVYGRPRLGKTTALKFALENLPNFINAPIPIFIANSNTYRFPSEEKFYSDLLYDFDFPFVSRRKPGELRNQIVNLLKEKAETSGTRRVIVIMDEGHNLTEAHYQWLMDIYNQLDRAKISMSIISVGQEELLSRRTFFLGQRKSQIIGRFMTHEHRFFGITSLEDIRSVLHCYDSPEISEYPENSECSFTRYYFPEGYDKGQRLEKDAGIIYRQFMDLRREHGVKSKLEIPMEYFTYAVENALKIFGTHGDQLEWITSQQWLEAIKLTGYIESEIYMALAHRGDNE</sequence>
<dbReference type="RefSeq" id="WP_053780629.1">
    <property type="nucleotide sequence ID" value="NZ_LITU01000051.1"/>
</dbReference>
<reference evidence="2 3" key="1">
    <citation type="submission" date="2015-08" db="EMBL/GenBank/DDBJ databases">
        <title>Draft genome sequence of cellulolytic and xylanolytic Paenibacillus sp. A59, isolated from a decaying forest soil from Patagonia, Argentina.</title>
        <authorList>
            <person name="Ghio S."/>
            <person name="Caceres A.M."/>
            <person name="Talia P."/>
            <person name="Grasso D."/>
            <person name="Campos E."/>
        </authorList>
    </citation>
    <scope>NUCLEOTIDE SEQUENCE [LARGE SCALE GENOMIC DNA]</scope>
    <source>
        <strain evidence="2 3">A59</strain>
    </source>
</reference>
<dbReference type="EMBL" id="LITU01000051">
    <property type="protein sequence ID" value="KOY16703.1"/>
    <property type="molecule type" value="Genomic_DNA"/>
</dbReference>
<protein>
    <recommendedName>
        <fullName evidence="1">AAA+ ATPase domain-containing protein</fullName>
    </recommendedName>
</protein>
<dbReference type="Pfam" id="PF13401">
    <property type="entry name" value="AAA_22"/>
    <property type="match status" value="1"/>
</dbReference>